<organism evidence="8 9">
    <name type="scientific">Purpureocillium lilacinum</name>
    <name type="common">Paecilomyces lilacinus</name>
    <dbReference type="NCBI Taxonomy" id="33203"/>
    <lineage>
        <taxon>Eukaryota</taxon>
        <taxon>Fungi</taxon>
        <taxon>Dikarya</taxon>
        <taxon>Ascomycota</taxon>
        <taxon>Pezizomycotina</taxon>
        <taxon>Sordariomycetes</taxon>
        <taxon>Hypocreomycetidae</taxon>
        <taxon>Hypocreales</taxon>
        <taxon>Ophiocordycipitaceae</taxon>
        <taxon>Purpureocillium</taxon>
    </lineage>
</organism>
<feature type="compositionally biased region" description="Basic and acidic residues" evidence="5">
    <location>
        <begin position="971"/>
        <end position="999"/>
    </location>
</feature>
<evidence type="ECO:0000259" key="7">
    <source>
        <dbReference type="Pfam" id="PF12697"/>
    </source>
</evidence>
<feature type="transmembrane region" description="Helical" evidence="6">
    <location>
        <begin position="763"/>
        <end position="795"/>
    </location>
</feature>
<dbReference type="Proteomes" id="UP001287286">
    <property type="component" value="Unassembled WGS sequence"/>
</dbReference>
<dbReference type="Pfam" id="PF12697">
    <property type="entry name" value="Abhydrolase_6"/>
    <property type="match status" value="1"/>
</dbReference>
<protein>
    <recommendedName>
        <fullName evidence="7">AB hydrolase-1 domain-containing protein</fullName>
    </recommendedName>
</protein>
<comment type="subcellular location">
    <subcellularLocation>
        <location evidence="1">Membrane</location>
        <topology evidence="1">Multi-pass membrane protein</topology>
    </subcellularLocation>
</comment>
<reference evidence="8 9" key="1">
    <citation type="journal article" date="2024" name="Microbiol. Resour. Announc.">
        <title>Genome annotations for the ascomycete fungi Trichoderma harzianum, Trichoderma aggressivum, and Purpureocillium lilacinum.</title>
        <authorList>
            <person name="Beijen E.P.W."/>
            <person name="Ohm R.A."/>
        </authorList>
    </citation>
    <scope>NUCLEOTIDE SEQUENCE [LARGE SCALE GENOMIC DNA]</scope>
    <source>
        <strain evidence="8 9">CBS 150709</strain>
    </source>
</reference>
<dbReference type="InterPro" id="IPR000073">
    <property type="entry name" value="AB_hydrolase_1"/>
</dbReference>
<feature type="compositionally biased region" description="Acidic residues" evidence="5">
    <location>
        <begin position="1196"/>
        <end position="1208"/>
    </location>
</feature>
<feature type="transmembrane region" description="Helical" evidence="6">
    <location>
        <begin position="815"/>
        <end position="840"/>
    </location>
</feature>
<keyword evidence="9" id="KW-1185">Reference proteome</keyword>
<feature type="region of interest" description="Disordered" evidence="5">
    <location>
        <begin position="969"/>
        <end position="1270"/>
    </location>
</feature>
<name>A0ABR0C5F3_PURLI</name>
<sequence length="1270" mass="135919">MAKPTIIIVSAAMHSSAHYDALTHAFNSMGYSVVCDRLPSLDPEEGTSPTVAEDVEHLRRTSVLPELERGREVIVMGHSYGGCVGPAAAKGLSSSERLADGKKGGVVGIVNMSAAIVAGGTSLLSIFPGGKIPAGLVANKASGTFMVENTKGYYKGVSPAASDEAASRLRPHALSIFKTPVPAGAWADAAFDGRRAYIKTMADEAVGPEAQQAMLAASGVAWRVLELADAGHFPNMTHADQVARFVDELAMEWTVESQVPSGRDAAAGGLSVGHTITLHLVAIAGGITGRAPKAHYRTASGLCARMQAWKWVGGGRGPPSLIDPRAAVTLDMHGKSGHQVWHAGSVPQRCPLGITADLSDAAELGRPSRPPGHARQLNSARIHHLFPSNPAPRRQCPNGQIGAIPNPEVRPFIHEGASVPSFNSNHDLRLLTSPSISGRKAVWQQPSGGTQSFQYLQVALSMPARLGTSGPGSNLGRARGTRAIAGAHHLPAPDGTANGDAASHLAKIAKQKKSLSADTFPSSLLQPFLHRNDSRARQTRIRQNETYCTSAPHSSNGHILLSRPLLPIGSPLGMCKSAPCLTPSPQTPSIQMRVVSASLPACPAPLRLFGFVVFALRVRSARLARTRPGTCPLRIFSTVAPADLQLSQGNSKAKHVSRTVLYLGLASIIGTSKTVLYPNSLRHVTTTPPSTMARIQIPLDALTSRLNLGDRFQGLRSGPLSGRFSNLRPVSEFFDFKRFSKPSNFGEMQSRVNYNLSHFSSNYAVVFAMLSIYALLTNWLLLFDIILVVAGMFLIGRLEGRDLEIGTFRATSSQLYTGLLIVAVPLGLIASPFSTLLWLIGASGVAILGHASFMDKPIDEAFSGEAELDTEDEDDAAARGLGLSRRGTRFVSDDLQFTGIDLGDRTSGTLRRRRFGDSETDEDGSSSSRSDDIDDDDSAYGEEPAALAIEDREEALVQSALRRISKAQAKGKADVKLSKEELGALERRRKRMQEEEERRKRASGSGSDRRKKKKEQRVAVPLSQLEPISRKKTTKAQSQAQAPPRHASAGDLPQGHGYPPVGFFPPPSSSRTRPRSGTTSSRPPSRAYDERGSSPFQYEYAPRASTSNRHVSDSVARPRSSRGSPRVEASALGARSNLDPFQFQTAGPRAAYAASAVGPSRRYVSGPAEMMHDSRRRSAAPGSSLHGSRRQSYGDETSEESQSSEDSSDDRGNGAHIGEHSGRRGDVGIVVEVSPEREPEPPPPLPPPTKKKSSSPVKKKSSSGSRRKKR</sequence>
<proteinExistence type="predicted"/>
<dbReference type="InterPro" id="IPR029058">
    <property type="entry name" value="AB_hydrolase_fold"/>
</dbReference>
<evidence type="ECO:0000313" key="8">
    <source>
        <dbReference type="EMBL" id="KAK4091326.1"/>
    </source>
</evidence>
<dbReference type="EMBL" id="JAWRVI010000012">
    <property type="protein sequence ID" value="KAK4091326.1"/>
    <property type="molecule type" value="Genomic_DNA"/>
</dbReference>
<evidence type="ECO:0000256" key="4">
    <source>
        <dbReference type="ARBA" id="ARBA00023136"/>
    </source>
</evidence>
<evidence type="ECO:0000256" key="1">
    <source>
        <dbReference type="ARBA" id="ARBA00004141"/>
    </source>
</evidence>
<keyword evidence="3 6" id="KW-1133">Transmembrane helix</keyword>
<evidence type="ECO:0000256" key="3">
    <source>
        <dbReference type="ARBA" id="ARBA00022989"/>
    </source>
</evidence>
<feature type="domain" description="AB hydrolase-1" evidence="7">
    <location>
        <begin position="9"/>
        <end position="244"/>
    </location>
</feature>
<dbReference type="SUPFAM" id="SSF53474">
    <property type="entry name" value="alpha/beta-Hydrolases"/>
    <property type="match status" value="1"/>
</dbReference>
<dbReference type="Pfam" id="PF03208">
    <property type="entry name" value="PRA1"/>
    <property type="match status" value="1"/>
</dbReference>
<evidence type="ECO:0000313" key="9">
    <source>
        <dbReference type="Proteomes" id="UP001287286"/>
    </source>
</evidence>
<comment type="caution">
    <text evidence="8">The sequence shown here is derived from an EMBL/GenBank/DDBJ whole genome shotgun (WGS) entry which is preliminary data.</text>
</comment>
<dbReference type="InterPro" id="IPR052897">
    <property type="entry name" value="Sec-Metab_Biosynth_Hydrolase"/>
</dbReference>
<keyword evidence="2 6" id="KW-0812">Transmembrane</keyword>
<gene>
    <name evidence="8" type="ORF">Purlil1_4340</name>
</gene>
<feature type="region of interest" description="Disordered" evidence="5">
    <location>
        <begin position="911"/>
        <end position="939"/>
    </location>
</feature>
<dbReference type="InterPro" id="IPR004895">
    <property type="entry name" value="Prenylated_rab_accept_PRA1"/>
</dbReference>
<feature type="compositionally biased region" description="Low complexity" evidence="5">
    <location>
        <begin position="1069"/>
        <end position="1086"/>
    </location>
</feature>
<dbReference type="Gene3D" id="3.40.50.1820">
    <property type="entry name" value="alpha/beta hydrolase"/>
    <property type="match status" value="1"/>
</dbReference>
<evidence type="ECO:0000256" key="5">
    <source>
        <dbReference type="SAM" id="MobiDB-lite"/>
    </source>
</evidence>
<feature type="compositionally biased region" description="Basic and acidic residues" evidence="5">
    <location>
        <begin position="1209"/>
        <end position="1226"/>
    </location>
</feature>
<evidence type="ECO:0000256" key="2">
    <source>
        <dbReference type="ARBA" id="ARBA00022692"/>
    </source>
</evidence>
<accession>A0ABR0C5F3</accession>
<dbReference type="PANTHER" id="PTHR37017:SF8">
    <property type="entry name" value="AB HYDROLASE-1 DOMAIN-CONTAINING PROTEIN"/>
    <property type="match status" value="1"/>
</dbReference>
<evidence type="ECO:0000256" key="6">
    <source>
        <dbReference type="SAM" id="Phobius"/>
    </source>
</evidence>
<keyword evidence="4 6" id="KW-0472">Membrane</keyword>
<dbReference type="PANTHER" id="PTHR37017">
    <property type="entry name" value="AB HYDROLASE-1 DOMAIN-CONTAINING PROTEIN-RELATED"/>
    <property type="match status" value="1"/>
</dbReference>
<feature type="compositionally biased region" description="Basic residues" evidence="5">
    <location>
        <begin position="1249"/>
        <end position="1270"/>
    </location>
</feature>